<dbReference type="Pfam" id="PF00535">
    <property type="entry name" value="Glycos_transf_2"/>
    <property type="match status" value="1"/>
</dbReference>
<gene>
    <name evidence="2" type="ORF">JT31_20505</name>
</gene>
<protein>
    <recommendedName>
        <fullName evidence="1">Glycosyltransferase 2-like domain-containing protein</fullName>
    </recommendedName>
</protein>
<dbReference type="KEGG" id="cnt:JT31_20505"/>
<dbReference type="InterPro" id="IPR029044">
    <property type="entry name" value="Nucleotide-diphossugar_trans"/>
</dbReference>
<dbReference type="EMBL" id="CP009451">
    <property type="protein sequence ID" value="AIR06917.1"/>
    <property type="molecule type" value="Genomic_DNA"/>
</dbReference>
<feature type="domain" description="Glycosyltransferase 2-like" evidence="1">
    <location>
        <begin position="9"/>
        <end position="118"/>
    </location>
</feature>
<organism evidence="2 3">
    <name type="scientific">Cedecea neteri</name>
    <dbReference type="NCBI Taxonomy" id="158822"/>
    <lineage>
        <taxon>Bacteria</taxon>
        <taxon>Pseudomonadati</taxon>
        <taxon>Pseudomonadota</taxon>
        <taxon>Gammaproteobacteria</taxon>
        <taxon>Enterobacterales</taxon>
        <taxon>Enterobacteriaceae</taxon>
        <taxon>Cedecea</taxon>
    </lineage>
</organism>
<evidence type="ECO:0000259" key="1">
    <source>
        <dbReference type="Pfam" id="PF00535"/>
    </source>
</evidence>
<dbReference type="SUPFAM" id="SSF53448">
    <property type="entry name" value="Nucleotide-diphospho-sugar transferases"/>
    <property type="match status" value="1"/>
</dbReference>
<dbReference type="InterPro" id="IPR001173">
    <property type="entry name" value="Glyco_trans_2-like"/>
</dbReference>
<dbReference type="Gene3D" id="3.90.550.10">
    <property type="entry name" value="Spore Coat Polysaccharide Biosynthesis Protein SpsA, Chain A"/>
    <property type="match status" value="1"/>
</dbReference>
<sequence length="336" mass="38301">MYNNGTEITIGIPTYNRVEKVRKQLERLIPQLAVNDRVIISDNATPGDELKIIIDSFCDARIVLHENKVNIGANANIIRCFEYADTEYLWLLSDDDEIVENALDIIRAKIREYNADFYNFSTALLATSRKDTLCTNIEEYVDFIGSGISNHLLISNNVYKIKSVLPYLALAFWGAYINAQHLVPVFMALQHGATIFLSSDNIVKWGSSEKNGAGGWRFANLYNLLFLPDVISVSKVREKAIRAVMSSLPAPEKLIAQLSYYKAGTDDNEKIDSYARRILNIYIEYGKIGLKLRAYILKVLIKFPSIYLKLLNIIFKRAKDDTIYSYLQKGSFEFYI</sequence>
<reference evidence="2 3" key="1">
    <citation type="submission" date="2014-09" db="EMBL/GenBank/DDBJ databases">
        <title>Cedecea neteri SSMD04 Genome Sequencing.</title>
        <authorList>
            <person name="Tan J.-Y."/>
        </authorList>
    </citation>
    <scope>NUCLEOTIDE SEQUENCE [LARGE SCALE GENOMIC DNA]</scope>
    <source>
        <strain evidence="2 3">SSMD04</strain>
    </source>
</reference>
<dbReference type="RefSeq" id="WP_038481318.1">
    <property type="nucleotide sequence ID" value="NZ_CP009451.1"/>
</dbReference>
<dbReference type="Proteomes" id="UP000029481">
    <property type="component" value="Chromosome"/>
</dbReference>
<evidence type="ECO:0000313" key="2">
    <source>
        <dbReference type="EMBL" id="AIR06917.1"/>
    </source>
</evidence>
<name>A0A089Q2N4_9ENTR</name>
<proteinExistence type="predicted"/>
<accession>A0A089Q2N4</accession>
<dbReference type="AlphaFoldDB" id="A0A089Q2N4"/>
<dbReference type="OrthoDB" id="396512at2"/>
<keyword evidence="3" id="KW-1185">Reference proteome</keyword>
<evidence type="ECO:0000313" key="3">
    <source>
        <dbReference type="Proteomes" id="UP000029481"/>
    </source>
</evidence>